<gene>
    <name evidence="1" type="primary">CYR1_2</name>
    <name evidence="1" type="ORF">IWW38_002532</name>
</gene>
<dbReference type="EMBL" id="JANBVB010000393">
    <property type="protein sequence ID" value="KAJ2894568.1"/>
    <property type="molecule type" value="Genomic_DNA"/>
</dbReference>
<protein>
    <submittedName>
        <fullName evidence="1">Cysteinyl-tRNA synthetase</fullName>
        <ecNumber evidence="1">6.1.1.16</ecNumber>
    </submittedName>
</protein>
<evidence type="ECO:0000313" key="2">
    <source>
        <dbReference type="Proteomes" id="UP001139981"/>
    </source>
</evidence>
<reference evidence="1" key="1">
    <citation type="submission" date="2022-07" db="EMBL/GenBank/DDBJ databases">
        <title>Phylogenomic reconstructions and comparative analyses of Kickxellomycotina fungi.</title>
        <authorList>
            <person name="Reynolds N.K."/>
            <person name="Stajich J.E."/>
            <person name="Barry K."/>
            <person name="Grigoriev I.V."/>
            <person name="Crous P."/>
            <person name="Smith M.E."/>
        </authorList>
    </citation>
    <scope>NUCLEOTIDE SEQUENCE</scope>
    <source>
        <strain evidence="1">CBS 190363</strain>
    </source>
</reference>
<keyword evidence="2" id="KW-1185">Reference proteome</keyword>
<dbReference type="EC" id="6.1.1.16" evidence="1"/>
<evidence type="ECO:0000313" key="1">
    <source>
        <dbReference type="EMBL" id="KAJ2894568.1"/>
    </source>
</evidence>
<name>A0ACC1M530_9FUNG</name>
<comment type="caution">
    <text evidence="1">The sequence shown here is derived from an EMBL/GenBank/DDBJ whole genome shotgun (WGS) entry which is preliminary data.</text>
</comment>
<dbReference type="Proteomes" id="UP001139981">
    <property type="component" value="Unassembled WGS sequence"/>
</dbReference>
<sequence length="769" mass="86052">MTFVTNNSSPWTPPESTHPQTGLSVFNSLTKSTVPFVPREGNTVSWYACGPTVYDASHLGHARTYVTFDIVRRIMEDYFNYDVNLVMNVTDIDDKIILRARHKHLVSEYKLQKAGLDTQTVQEVEDAFRAFVSAKLGQTITSDADWALYATKTDNGKDAQMAKDNEKFPMLFTAARSAFEAIRAARQSLAEGIATKEAADELVMASEDVVALWLDAQFATTVKDHRIFRDLAARWEKAFFEDMDLLQVRRPNIITRVSEFVPEIVTFIQRIIDNGYAYECDGSVYFDVSAFDGKHGHFYAKLKPTAKGNQALLAEGEGALSKDTVNRRNKSDFALWKVSKAGEPEWPSPWGNGRPGWHIECSVMASEILGENIDIHTGGIDLNFPHHDNEIAQSEACFDNHQWVNYFMHTGHLLIEGLKMSKSLKNFISIKDALGRYSVRQLRLLFVLARWNDPLDLDFKLQSMPEILKTETSFDNFFANVSALLHDFRAHQYESDGKRRFLAPELELLDALNETKTQVHAALMDSFDTYTAIHALRSIVSRTNVYLQRGRASIDPQILEMVALYVTKIVRAFGLCNDSAPMAIGWGPSPSSAIGADSESPADRETVLRPVASVLSDFRDAVRELALSGGDKRALLSLCDKVRDVDLVNLGIILDDHGDGSALIKFGDPEKLRSERAARQAEEDARMAQKEAAARAAEAKRQARLEQGKMSPGDMFRTAEMCAMYAAWDENGLPTKDKAGEDLPKSSIKKLVKLQSAQAKLHEEYLKSL</sequence>
<keyword evidence="1" id="KW-0436">Ligase</keyword>
<organism evidence="1 2">
    <name type="scientific">Coemansia aciculifera</name>
    <dbReference type="NCBI Taxonomy" id="417176"/>
    <lineage>
        <taxon>Eukaryota</taxon>
        <taxon>Fungi</taxon>
        <taxon>Fungi incertae sedis</taxon>
        <taxon>Zoopagomycota</taxon>
        <taxon>Kickxellomycotina</taxon>
        <taxon>Kickxellomycetes</taxon>
        <taxon>Kickxellales</taxon>
        <taxon>Kickxellaceae</taxon>
        <taxon>Coemansia</taxon>
    </lineage>
</organism>
<proteinExistence type="predicted"/>
<accession>A0ACC1M530</accession>